<dbReference type="InterPro" id="IPR043128">
    <property type="entry name" value="Rev_trsase/Diguanyl_cyclase"/>
</dbReference>
<evidence type="ECO:0000259" key="3">
    <source>
        <dbReference type="PROSITE" id="PS50173"/>
    </source>
</evidence>
<evidence type="ECO:0000256" key="2">
    <source>
        <dbReference type="ARBA" id="ARBA00022763"/>
    </source>
</evidence>
<proteinExistence type="inferred from homology"/>
<dbReference type="InterPro" id="IPR043502">
    <property type="entry name" value="DNA/RNA_pol_sf"/>
</dbReference>
<evidence type="ECO:0000313" key="4">
    <source>
        <dbReference type="EMBL" id="MEX6687008.1"/>
    </source>
</evidence>
<evidence type="ECO:0000256" key="1">
    <source>
        <dbReference type="ARBA" id="ARBA00010945"/>
    </source>
</evidence>
<dbReference type="InterPro" id="IPR001126">
    <property type="entry name" value="UmuC"/>
</dbReference>
<keyword evidence="2" id="KW-0227">DNA damage</keyword>
<dbReference type="CDD" id="cd03468">
    <property type="entry name" value="PolY_like"/>
    <property type="match status" value="1"/>
</dbReference>
<feature type="domain" description="UmuC" evidence="3">
    <location>
        <begin position="1"/>
        <end position="73"/>
    </location>
</feature>
<dbReference type="Gene3D" id="3.40.1170.60">
    <property type="match status" value="1"/>
</dbReference>
<dbReference type="RefSeq" id="WP_369328411.1">
    <property type="nucleotide sequence ID" value="NZ_JAULBC010000002.1"/>
</dbReference>
<dbReference type="Gene3D" id="3.30.70.270">
    <property type="match status" value="1"/>
</dbReference>
<dbReference type="SUPFAM" id="SSF56672">
    <property type="entry name" value="DNA/RNA polymerases"/>
    <property type="match status" value="1"/>
</dbReference>
<comment type="caution">
    <text evidence="4">The sequence shown here is derived from an EMBL/GenBank/DDBJ whole genome shotgun (WGS) entry which is preliminary data.</text>
</comment>
<evidence type="ECO:0000313" key="5">
    <source>
        <dbReference type="Proteomes" id="UP001560573"/>
    </source>
</evidence>
<keyword evidence="5" id="KW-1185">Reference proteome</keyword>
<name>A0ABV3ZAX0_9BACT</name>
<dbReference type="InterPro" id="IPR050356">
    <property type="entry name" value="SulA_CellDiv_inhibitor"/>
</dbReference>
<organism evidence="4 5">
    <name type="scientific">Danxiaibacter flavus</name>
    <dbReference type="NCBI Taxonomy" id="3049108"/>
    <lineage>
        <taxon>Bacteria</taxon>
        <taxon>Pseudomonadati</taxon>
        <taxon>Bacteroidota</taxon>
        <taxon>Chitinophagia</taxon>
        <taxon>Chitinophagales</taxon>
        <taxon>Chitinophagaceae</taxon>
        <taxon>Danxiaibacter</taxon>
    </lineage>
</organism>
<gene>
    <name evidence="4" type="ORF">QTN47_05860</name>
</gene>
<dbReference type="EMBL" id="JAULBC010000002">
    <property type="protein sequence ID" value="MEX6687008.1"/>
    <property type="molecule type" value="Genomic_DNA"/>
</dbReference>
<dbReference type="PROSITE" id="PS50173">
    <property type="entry name" value="UMUC"/>
    <property type="match status" value="1"/>
</dbReference>
<protein>
    <submittedName>
        <fullName evidence="4">DNA polymerase Y family protein</fullName>
    </submittedName>
</protein>
<dbReference type="Pfam" id="PF00817">
    <property type="entry name" value="IMS"/>
    <property type="match status" value="1"/>
</dbReference>
<dbReference type="Proteomes" id="UP001560573">
    <property type="component" value="Unassembled WGS sequence"/>
</dbReference>
<comment type="similarity">
    <text evidence="1">Belongs to the DNA polymerase type-Y family.</text>
</comment>
<reference evidence="4 5" key="1">
    <citation type="submission" date="2023-07" db="EMBL/GenBank/DDBJ databases">
        <authorList>
            <person name="Lian W.-H."/>
        </authorList>
    </citation>
    <scope>NUCLEOTIDE SEQUENCE [LARGE SCALE GENOMIC DNA]</scope>
    <source>
        <strain evidence="4 5">SYSU DXS3180</strain>
    </source>
</reference>
<dbReference type="PANTHER" id="PTHR35369">
    <property type="entry name" value="BLR3025 PROTEIN-RELATED"/>
    <property type="match status" value="1"/>
</dbReference>
<accession>A0ABV3ZAX0</accession>
<dbReference type="PANTHER" id="PTHR35369:SF2">
    <property type="entry name" value="BLR3025 PROTEIN"/>
    <property type="match status" value="1"/>
</dbReference>
<sequence length="499" mass="56457">MQKRFAAIWFRYLLTDRYTIREPALRDKPFVLASPERGRMIVRAANMRAEKKGIVTGMVVADARAVLPTLQVMDEVSGMSDKLLSALAKWSIRYTPVVAVDPPDGLILDVSGCAHLWGGEEAYIKDILTRLKKAGYEVHAAIADTAGTAWAISRYGEKGGIVEPGRQAEALFSLPPAALRLEQPVLQRLDKLGLTNIRSFMNMPRQALRRRFGQQLLTRLDQALGVEIEPIEPVIPIEPFQERLPLFDPVRTATGIEIAIQKLLEALCVRLVKEGKGLRVAVLKCFRVDGKLEQVQISTNRPTRNSIHLFKLFELKIASIEPDLGIELFVMEAPVIEDVSPEQEKLWNMSGSYNNVAVAELLDAIAGKIGAQGIRRYLPDEHYLPERSVRLAASLEEEPAIAWRTDLPRPIHLLSKPEPIQVTVPIPDYPPMNFEYKGKLHKVSKADGPERIEQEWWLQAGLYRDYYCVEDEDGSRYWLFRSGSYDKHEPKWFVHGFFA</sequence>